<accession>A0A0A8Y246</accession>
<organism evidence="1">
    <name type="scientific">Arundo donax</name>
    <name type="common">Giant reed</name>
    <name type="synonym">Donax arundinaceus</name>
    <dbReference type="NCBI Taxonomy" id="35708"/>
    <lineage>
        <taxon>Eukaryota</taxon>
        <taxon>Viridiplantae</taxon>
        <taxon>Streptophyta</taxon>
        <taxon>Embryophyta</taxon>
        <taxon>Tracheophyta</taxon>
        <taxon>Spermatophyta</taxon>
        <taxon>Magnoliopsida</taxon>
        <taxon>Liliopsida</taxon>
        <taxon>Poales</taxon>
        <taxon>Poaceae</taxon>
        <taxon>PACMAD clade</taxon>
        <taxon>Arundinoideae</taxon>
        <taxon>Arundineae</taxon>
        <taxon>Arundo</taxon>
    </lineage>
</organism>
<name>A0A0A8Y246_ARUDO</name>
<reference evidence="1" key="1">
    <citation type="submission" date="2014-09" db="EMBL/GenBank/DDBJ databases">
        <authorList>
            <person name="Magalhaes I.L.F."/>
            <person name="Oliveira U."/>
            <person name="Santos F.R."/>
            <person name="Vidigal T.H.D.A."/>
            <person name="Brescovit A.D."/>
            <person name="Santos A.J."/>
        </authorList>
    </citation>
    <scope>NUCLEOTIDE SEQUENCE</scope>
    <source>
        <tissue evidence="1">Shoot tissue taken approximately 20 cm above the soil surface</tissue>
    </source>
</reference>
<dbReference type="AlphaFoldDB" id="A0A0A8Y246"/>
<dbReference type="EMBL" id="GBRH01278662">
    <property type="protein sequence ID" value="JAD19233.1"/>
    <property type="molecule type" value="Transcribed_RNA"/>
</dbReference>
<sequence length="37" mass="4434">MMNSANIERLCWESPLQQSQLHNFDPNGKFCSYPRKY</sequence>
<proteinExistence type="predicted"/>
<evidence type="ECO:0000313" key="1">
    <source>
        <dbReference type="EMBL" id="JAD19233.1"/>
    </source>
</evidence>
<protein>
    <submittedName>
        <fullName evidence="1">Uncharacterized protein</fullName>
    </submittedName>
</protein>
<reference evidence="1" key="2">
    <citation type="journal article" date="2015" name="Data Brief">
        <title>Shoot transcriptome of the giant reed, Arundo donax.</title>
        <authorList>
            <person name="Barrero R.A."/>
            <person name="Guerrero F.D."/>
            <person name="Moolhuijzen P."/>
            <person name="Goolsby J.A."/>
            <person name="Tidwell J."/>
            <person name="Bellgard S.E."/>
            <person name="Bellgard M.I."/>
        </authorList>
    </citation>
    <scope>NUCLEOTIDE SEQUENCE</scope>
    <source>
        <tissue evidence="1">Shoot tissue taken approximately 20 cm above the soil surface</tissue>
    </source>
</reference>